<evidence type="ECO:0000256" key="1">
    <source>
        <dbReference type="SAM" id="MobiDB-lite"/>
    </source>
</evidence>
<feature type="compositionally biased region" description="Polar residues" evidence="1">
    <location>
        <begin position="12"/>
        <end position="22"/>
    </location>
</feature>
<proteinExistence type="predicted"/>
<protein>
    <submittedName>
        <fullName evidence="2">Uncharacterized protein</fullName>
    </submittedName>
</protein>
<dbReference type="EMBL" id="BAAFST010000020">
    <property type="protein sequence ID" value="GAB1302713.1"/>
    <property type="molecule type" value="Genomic_DNA"/>
</dbReference>
<keyword evidence="3" id="KW-1185">Reference proteome</keyword>
<feature type="compositionally biased region" description="Basic and acidic residues" evidence="1">
    <location>
        <begin position="24"/>
        <end position="42"/>
    </location>
</feature>
<feature type="region of interest" description="Disordered" evidence="1">
    <location>
        <begin position="1"/>
        <end position="42"/>
    </location>
</feature>
<accession>A0ABQ0FU01</accession>
<evidence type="ECO:0000313" key="3">
    <source>
        <dbReference type="Proteomes" id="UP001623349"/>
    </source>
</evidence>
<feature type="compositionally biased region" description="Basic and acidic residues" evidence="1">
    <location>
        <begin position="1"/>
        <end position="11"/>
    </location>
</feature>
<sequence>MDHSRSFERKNTSYQSFRTNASLEEAKESCRNQEQRREQGPR</sequence>
<evidence type="ECO:0000313" key="2">
    <source>
        <dbReference type="EMBL" id="GAB1302713.1"/>
    </source>
</evidence>
<name>A0ABQ0FU01_APOSI</name>
<comment type="caution">
    <text evidence="2">The sequence shown here is derived from an EMBL/GenBank/DDBJ whole genome shotgun (WGS) entry which is preliminary data.</text>
</comment>
<organism evidence="2 3">
    <name type="scientific">Apodemus speciosus</name>
    <name type="common">Large Japanese field mouse</name>
    <dbReference type="NCBI Taxonomy" id="105296"/>
    <lineage>
        <taxon>Eukaryota</taxon>
        <taxon>Metazoa</taxon>
        <taxon>Chordata</taxon>
        <taxon>Craniata</taxon>
        <taxon>Vertebrata</taxon>
        <taxon>Euteleostomi</taxon>
        <taxon>Mammalia</taxon>
        <taxon>Eutheria</taxon>
        <taxon>Euarchontoglires</taxon>
        <taxon>Glires</taxon>
        <taxon>Rodentia</taxon>
        <taxon>Myomorpha</taxon>
        <taxon>Muroidea</taxon>
        <taxon>Muridae</taxon>
        <taxon>Murinae</taxon>
        <taxon>Apodemus</taxon>
    </lineage>
</organism>
<gene>
    <name evidence="2" type="ORF">APTSU1_001795200</name>
</gene>
<dbReference type="Proteomes" id="UP001623349">
    <property type="component" value="Unassembled WGS sequence"/>
</dbReference>
<reference evidence="2 3" key="1">
    <citation type="submission" date="2024-08" db="EMBL/GenBank/DDBJ databases">
        <title>The draft genome of Apodemus speciosus.</title>
        <authorList>
            <person name="Nabeshima K."/>
            <person name="Suzuki S."/>
            <person name="Onuma M."/>
        </authorList>
    </citation>
    <scope>NUCLEOTIDE SEQUENCE [LARGE SCALE GENOMIC DNA]</scope>
    <source>
        <strain evidence="2">IB14-021</strain>
    </source>
</reference>